<proteinExistence type="inferred from homology"/>
<dbReference type="Proteomes" id="UP000787472">
    <property type="component" value="Unassembled WGS sequence"/>
</dbReference>
<comment type="caution">
    <text evidence="5">The sequence shown here is derived from an EMBL/GenBank/DDBJ whole genome shotgun (WGS) entry which is preliminary data.</text>
</comment>
<dbReference type="GO" id="GO:0006552">
    <property type="term" value="P:L-leucine catabolic process"/>
    <property type="evidence" value="ECO:0007669"/>
    <property type="project" value="TreeGrafter"/>
</dbReference>
<dbReference type="CDD" id="cd07938">
    <property type="entry name" value="DRE_TIM_HMGL"/>
    <property type="match status" value="1"/>
</dbReference>
<accession>A0A9E5MN48</accession>
<evidence type="ECO:0000256" key="2">
    <source>
        <dbReference type="ARBA" id="ARBA00022723"/>
    </source>
</evidence>
<protein>
    <submittedName>
        <fullName evidence="5">Hydroxymethylglutaryl-CoA lyase</fullName>
    </submittedName>
</protein>
<organism evidence="5 6">
    <name type="scientific">Pseudomaricurvus hydrocarbonicus</name>
    <dbReference type="NCBI Taxonomy" id="1470433"/>
    <lineage>
        <taxon>Bacteria</taxon>
        <taxon>Pseudomonadati</taxon>
        <taxon>Pseudomonadota</taxon>
        <taxon>Gammaproteobacteria</taxon>
        <taxon>Cellvibrionales</taxon>
        <taxon>Cellvibrionaceae</taxon>
        <taxon>Pseudomaricurvus</taxon>
    </lineage>
</organism>
<dbReference type="FunFam" id="3.20.20.70:FF:000071">
    <property type="entry name" value="Hydroxymethylglutaryl-CoA lyase"/>
    <property type="match status" value="1"/>
</dbReference>
<keyword evidence="3 5" id="KW-0456">Lyase</keyword>
<keyword evidence="6" id="KW-1185">Reference proteome</keyword>
<dbReference type="InterPro" id="IPR013785">
    <property type="entry name" value="Aldolase_TIM"/>
</dbReference>
<dbReference type="GO" id="GO:0046951">
    <property type="term" value="P:ketone body biosynthetic process"/>
    <property type="evidence" value="ECO:0007669"/>
    <property type="project" value="TreeGrafter"/>
</dbReference>
<reference evidence="5" key="1">
    <citation type="submission" date="2020-03" db="EMBL/GenBank/DDBJ databases">
        <authorList>
            <person name="Guo F."/>
        </authorList>
    </citation>
    <scope>NUCLEOTIDE SEQUENCE</scope>
    <source>
        <strain evidence="5">JCM 30134</strain>
    </source>
</reference>
<evidence type="ECO:0000256" key="1">
    <source>
        <dbReference type="ARBA" id="ARBA00009405"/>
    </source>
</evidence>
<dbReference type="PANTHER" id="PTHR42738">
    <property type="entry name" value="HYDROXYMETHYLGLUTARYL-COA LYASE"/>
    <property type="match status" value="1"/>
</dbReference>
<evidence type="ECO:0000313" key="6">
    <source>
        <dbReference type="Proteomes" id="UP000787472"/>
    </source>
</evidence>
<dbReference type="AlphaFoldDB" id="A0A9E5MN48"/>
<dbReference type="SUPFAM" id="SSF51569">
    <property type="entry name" value="Aldolase"/>
    <property type="match status" value="1"/>
</dbReference>
<evidence type="ECO:0000256" key="3">
    <source>
        <dbReference type="ARBA" id="ARBA00023239"/>
    </source>
</evidence>
<dbReference type="PROSITE" id="PS50991">
    <property type="entry name" value="PYR_CT"/>
    <property type="match status" value="1"/>
</dbReference>
<dbReference type="GO" id="GO:0046872">
    <property type="term" value="F:metal ion binding"/>
    <property type="evidence" value="ECO:0007669"/>
    <property type="project" value="UniProtKB-KW"/>
</dbReference>
<dbReference type="InterPro" id="IPR043594">
    <property type="entry name" value="HMGL"/>
</dbReference>
<keyword evidence="2" id="KW-0479">Metal-binding</keyword>
<gene>
    <name evidence="5" type="ORF">G8770_17160</name>
</gene>
<comment type="similarity">
    <text evidence="1">Belongs to the HMG-CoA lyase family.</text>
</comment>
<dbReference type="PANTHER" id="PTHR42738:SF7">
    <property type="entry name" value="HYDROXYMETHYLGLUTARYL-COA LYASE"/>
    <property type="match status" value="1"/>
</dbReference>
<dbReference type="EMBL" id="JAAONZ010000015">
    <property type="protein sequence ID" value="NHO67280.1"/>
    <property type="molecule type" value="Genomic_DNA"/>
</dbReference>
<evidence type="ECO:0000313" key="5">
    <source>
        <dbReference type="EMBL" id="NHO67280.1"/>
    </source>
</evidence>
<dbReference type="InterPro" id="IPR000891">
    <property type="entry name" value="PYR_CT"/>
</dbReference>
<evidence type="ECO:0000259" key="4">
    <source>
        <dbReference type="PROSITE" id="PS50991"/>
    </source>
</evidence>
<name>A0A9E5MN48_9GAMM</name>
<dbReference type="Gene3D" id="3.20.20.70">
    <property type="entry name" value="Aldolase class I"/>
    <property type="match status" value="1"/>
</dbReference>
<feature type="domain" description="Pyruvate carboxyltransferase" evidence="4">
    <location>
        <begin position="7"/>
        <end position="274"/>
    </location>
</feature>
<dbReference type="NCBIfam" id="NF004283">
    <property type="entry name" value="PRK05692.1"/>
    <property type="match status" value="1"/>
</dbReference>
<dbReference type="GO" id="GO:0004419">
    <property type="term" value="F:hydroxymethylglutaryl-CoA lyase activity"/>
    <property type="evidence" value="ECO:0007669"/>
    <property type="project" value="TreeGrafter"/>
</dbReference>
<dbReference type="Pfam" id="PF00682">
    <property type="entry name" value="HMGL-like"/>
    <property type="match status" value="1"/>
</dbReference>
<sequence length="307" mass="32601">MAGERWVQINDVGPRDGLQNQSAHLSVEQRVQLICGLIEAGVPSIEVGSFVSPKAVPAMVGCADILSALSVLKGVDYQVLIPNLKGYLLARDAGAKSVMMVVCSTETMNQKNVGLSVEQSVAAAAEIVRQAQQDGIKVQACTAVAWECPFEGKTPEPSVFQLTDRLSAMGVDELIIADTIGAANPDSVHALMSRLIEREGAERLTCHFHDTRAMGMANVYAALMAGIRKFDASVGGLGGCPFAPGATGNVATEDVVMMLHQMGYRTGIDLPRLMAVGKQAGAMLNIETGGRADRWRCLELEKGKTLC</sequence>
<dbReference type="RefSeq" id="WP_167189688.1">
    <property type="nucleotide sequence ID" value="NZ_JAAONZ010000015.1"/>
</dbReference>